<organism evidence="1 2">
    <name type="scientific">Croceitalea marina</name>
    <dbReference type="NCBI Taxonomy" id="1775166"/>
    <lineage>
        <taxon>Bacteria</taxon>
        <taxon>Pseudomonadati</taxon>
        <taxon>Bacteroidota</taxon>
        <taxon>Flavobacteriia</taxon>
        <taxon>Flavobacteriales</taxon>
        <taxon>Flavobacteriaceae</taxon>
        <taxon>Croceitalea</taxon>
    </lineage>
</organism>
<evidence type="ECO:0000313" key="1">
    <source>
        <dbReference type="EMBL" id="MFD2585913.1"/>
    </source>
</evidence>
<protein>
    <submittedName>
        <fullName evidence="1">Uncharacterized protein</fullName>
    </submittedName>
</protein>
<dbReference type="RefSeq" id="WP_377765470.1">
    <property type="nucleotide sequence ID" value="NZ_JBHULB010000006.1"/>
</dbReference>
<evidence type="ECO:0000313" key="2">
    <source>
        <dbReference type="Proteomes" id="UP001597526"/>
    </source>
</evidence>
<dbReference type="EMBL" id="JBHULB010000006">
    <property type="protein sequence ID" value="MFD2585913.1"/>
    <property type="molecule type" value="Genomic_DNA"/>
</dbReference>
<sequence>MQKYQKDWKNPRKRRVVSLDECKLELKEALPLMFTAFKEALKSYNRDVVLTRPEARARGFEASLLNSKMIESVQNFFPNKWKFAKYKRFVLNVKGFVILFKKLNNKNLPMNIKTKSVNAISNQLSLPLFNDVGTTENPILFFGYKKDILGNISEPKLVYIDEDKVKWTITQDDIDDLGQLGVIKPINTSPSLPVLKENVRIKKKNIN</sequence>
<comment type="caution">
    <text evidence="1">The sequence shown here is derived from an EMBL/GenBank/DDBJ whole genome shotgun (WGS) entry which is preliminary data.</text>
</comment>
<gene>
    <name evidence="1" type="ORF">ACFSQJ_03160</name>
</gene>
<dbReference type="Proteomes" id="UP001597526">
    <property type="component" value="Unassembled WGS sequence"/>
</dbReference>
<name>A0ABW5MT84_9FLAO</name>
<proteinExistence type="predicted"/>
<keyword evidence="2" id="KW-1185">Reference proteome</keyword>
<reference evidence="2" key="1">
    <citation type="journal article" date="2019" name="Int. J. Syst. Evol. Microbiol.">
        <title>The Global Catalogue of Microorganisms (GCM) 10K type strain sequencing project: providing services to taxonomists for standard genome sequencing and annotation.</title>
        <authorList>
            <consortium name="The Broad Institute Genomics Platform"/>
            <consortium name="The Broad Institute Genome Sequencing Center for Infectious Disease"/>
            <person name="Wu L."/>
            <person name="Ma J."/>
        </authorList>
    </citation>
    <scope>NUCLEOTIDE SEQUENCE [LARGE SCALE GENOMIC DNA]</scope>
    <source>
        <strain evidence="2">KCTC 52368</strain>
    </source>
</reference>
<accession>A0ABW5MT84</accession>